<dbReference type="GO" id="GO:0005507">
    <property type="term" value="F:copper ion binding"/>
    <property type="evidence" value="ECO:0007669"/>
    <property type="project" value="InterPro"/>
</dbReference>
<dbReference type="PANTHER" id="PTHR48267">
    <property type="entry name" value="CUPREDOXIN SUPERFAMILY PROTEIN"/>
    <property type="match status" value="1"/>
</dbReference>
<dbReference type="CDD" id="cd13868">
    <property type="entry name" value="CuRO_2_CotA_like"/>
    <property type="match status" value="1"/>
</dbReference>
<dbReference type="InterPro" id="IPR006311">
    <property type="entry name" value="TAT_signal"/>
</dbReference>
<dbReference type="RefSeq" id="WP_281404026.1">
    <property type="nucleotide sequence ID" value="NZ_JACHJV010000001.1"/>
</dbReference>
<evidence type="ECO:0000313" key="4">
    <source>
        <dbReference type="EMBL" id="MBB4924730.1"/>
    </source>
</evidence>
<dbReference type="PROSITE" id="PS51318">
    <property type="entry name" value="TAT"/>
    <property type="match status" value="1"/>
</dbReference>
<dbReference type="Proteomes" id="UP000540506">
    <property type="component" value="Unassembled WGS sequence"/>
</dbReference>
<dbReference type="GO" id="GO:0016491">
    <property type="term" value="F:oxidoreductase activity"/>
    <property type="evidence" value="ECO:0007669"/>
    <property type="project" value="InterPro"/>
</dbReference>
<comment type="similarity">
    <text evidence="1">Belongs to the multicopper oxidase family.</text>
</comment>
<keyword evidence="5" id="KW-1185">Reference proteome</keyword>
<dbReference type="AlphaFoldDB" id="A0A7W7R3H6"/>
<dbReference type="SUPFAM" id="SSF49503">
    <property type="entry name" value="Cupredoxins"/>
    <property type="match status" value="3"/>
</dbReference>
<comment type="caution">
    <text evidence="4">The sequence shown here is derived from an EMBL/GenBank/DDBJ whole genome shotgun (WGS) entry which is preliminary data.</text>
</comment>
<organism evidence="4 5">
    <name type="scientific">Kitasatospora kifunensis</name>
    <name type="common">Streptomyces kifunensis</name>
    <dbReference type="NCBI Taxonomy" id="58351"/>
    <lineage>
        <taxon>Bacteria</taxon>
        <taxon>Bacillati</taxon>
        <taxon>Actinomycetota</taxon>
        <taxon>Actinomycetes</taxon>
        <taxon>Kitasatosporales</taxon>
        <taxon>Streptomycetaceae</taxon>
        <taxon>Kitasatospora</taxon>
    </lineage>
</organism>
<protein>
    <submittedName>
        <fullName evidence="4">FtsP/CotA-like multicopper oxidase with cupredoxin domain</fullName>
    </submittedName>
</protein>
<name>A0A7W7R3H6_KITKI</name>
<reference evidence="4 5" key="1">
    <citation type="submission" date="2020-08" db="EMBL/GenBank/DDBJ databases">
        <title>Sequencing the genomes of 1000 actinobacteria strains.</title>
        <authorList>
            <person name="Klenk H.-P."/>
        </authorList>
    </citation>
    <scope>NUCLEOTIDE SEQUENCE [LARGE SCALE GENOMIC DNA]</scope>
    <source>
        <strain evidence="4 5">DSM 41654</strain>
    </source>
</reference>
<dbReference type="PANTHER" id="PTHR48267:SF1">
    <property type="entry name" value="BILIRUBIN OXIDASE"/>
    <property type="match status" value="1"/>
</dbReference>
<evidence type="ECO:0000259" key="3">
    <source>
        <dbReference type="Pfam" id="PF07731"/>
    </source>
</evidence>
<sequence length="751" mass="80724">MSEKASGDPFGSEQLSRRRLLLAGCLGAASITALNGLISPQRAAASVLQPQTPLPGAKIPKYVTALPTFGGNRVDASSMTTSFVEFAQHVLPPSMYPDAYSDGTWVWGYQVADRPASWPGCTVEAREGRPTTVRYVNKLPGVDAGSRVAPLLTVDQTLHWADPLNQMGSFEPYRGPIPAVAHLHGGEVPSTVDGGPQAWFTSAGQRGSGYATSDPAAPNEAVYRYPNAQPAATLWFHDHALGVTRLNVFGGLAAFYLVRDRYDTGRSDNPLRLPADPYEIELAIQDRQFDTNGQLLFPDGSNPAADLVIPPQNPHAHPFWISTYLGDAMVVNGRTWPVLTVEPRRYRFRFLNGCNARYLSMSLTDAPNADWPNAPSAVPFWQIGTDSGLLDAPAELNTPGQANALPLNLAPAERADVIIDFSGLAGTSLILTNTAAHSFPVGPPPNPSLDGQLMRIDVTLPLSGRDTTYDPATGAPLRGGPGRPAPIVRLADPGSGQVAPDVRVHANRQLVLNEQDTAPCAVPPDGNCGTLIALVNNSLWTGLRAGTTTPIEGSRRDRYGQGLWLTEQPRVGATEIWEILNTSDFAHPIHLHLVSFQVLNRQGIKVNDYLDAWAAEFPGGTYEGQLCDGTLGEVVYQPGTVIPGYGPPRDYLTPNADGALGGNPAFSRFLTGPVLPPDPSEAGWKDTVNTNPGQVTRVIARWAPSTTEVAAVVPGENRYPFDPTEGPGYVWHCHIIDHEDNEMMRPYAPTP</sequence>
<evidence type="ECO:0000313" key="5">
    <source>
        <dbReference type="Proteomes" id="UP000540506"/>
    </source>
</evidence>
<dbReference type="InterPro" id="IPR008972">
    <property type="entry name" value="Cupredoxin"/>
</dbReference>
<evidence type="ECO:0000256" key="2">
    <source>
        <dbReference type="SAM" id="MobiDB-lite"/>
    </source>
</evidence>
<accession>A0A7W7R3H6</accession>
<dbReference type="CDD" id="cd13844">
    <property type="entry name" value="CuRO_1_BOD_CotA_like"/>
    <property type="match status" value="1"/>
</dbReference>
<dbReference type="Pfam" id="PF07731">
    <property type="entry name" value="Cu-oxidase_2"/>
    <property type="match status" value="1"/>
</dbReference>
<feature type="domain" description="Plastocyanin-like" evidence="3">
    <location>
        <begin position="570"/>
        <end position="604"/>
    </location>
</feature>
<evidence type="ECO:0000256" key="1">
    <source>
        <dbReference type="ARBA" id="ARBA00010609"/>
    </source>
</evidence>
<feature type="region of interest" description="Disordered" evidence="2">
    <location>
        <begin position="464"/>
        <end position="483"/>
    </location>
</feature>
<dbReference type="EMBL" id="JACHJV010000001">
    <property type="protein sequence ID" value="MBB4924730.1"/>
    <property type="molecule type" value="Genomic_DNA"/>
</dbReference>
<dbReference type="Gene3D" id="2.60.40.420">
    <property type="entry name" value="Cupredoxins - blue copper proteins"/>
    <property type="match status" value="3"/>
</dbReference>
<gene>
    <name evidence="4" type="ORF">FHR34_003723</name>
</gene>
<dbReference type="InterPro" id="IPR011706">
    <property type="entry name" value="Cu-oxidase_C"/>
</dbReference>
<dbReference type="InterPro" id="IPR045087">
    <property type="entry name" value="Cu-oxidase_fam"/>
</dbReference>
<proteinExistence type="inferred from homology"/>